<evidence type="ECO:0000313" key="2">
    <source>
        <dbReference type="EMBL" id="CUU26124.1"/>
    </source>
</evidence>
<dbReference type="KEGG" id="ege:EM595_p0427"/>
<geneLocation type="plasmid" evidence="3">
    <name>pEM01</name>
</geneLocation>
<dbReference type="PATRIC" id="fig|1619313.3.peg.4048"/>
<gene>
    <name evidence="2" type="ORF">EM595_p0427</name>
</gene>
<evidence type="ECO:0000313" key="3">
    <source>
        <dbReference type="Proteomes" id="UP000059419"/>
    </source>
</evidence>
<dbReference type="Proteomes" id="UP000059419">
    <property type="component" value="Plasmid pEM01"/>
</dbReference>
<name>A0A0U5LUI6_9GAMM</name>
<accession>A0A0U5LUI6</accession>
<organism evidence="2 3">
    <name type="scientific">Duffyella gerundensis</name>
    <dbReference type="NCBI Taxonomy" id="1619313"/>
    <lineage>
        <taxon>Bacteria</taxon>
        <taxon>Pseudomonadati</taxon>
        <taxon>Pseudomonadota</taxon>
        <taxon>Gammaproteobacteria</taxon>
        <taxon>Enterobacterales</taxon>
        <taxon>Erwiniaceae</taxon>
        <taxon>Duffyella</taxon>
    </lineage>
</organism>
<keyword evidence="1" id="KW-0472">Membrane</keyword>
<dbReference type="OrthoDB" id="9114396at2"/>
<dbReference type="AlphaFoldDB" id="A0A0U5LUI6"/>
<evidence type="ECO:0000256" key="1">
    <source>
        <dbReference type="SAM" id="Phobius"/>
    </source>
</evidence>
<keyword evidence="3" id="KW-1185">Reference proteome</keyword>
<dbReference type="RefSeq" id="WP_067436644.1">
    <property type="nucleotide sequence ID" value="NZ_LN907828.1"/>
</dbReference>
<proteinExistence type="predicted"/>
<sequence>MTSTKILIIAVLCTVIAAVAWWLTPHYSEQDKAYYVSVFCTVRHDDSSRFEHDMRAVIEGGNSDYALKKTTYNPSLGDRIAASWQALPPADKQAAGQGNGRCQQIMTAQLAH</sequence>
<dbReference type="EMBL" id="LN907828">
    <property type="protein sequence ID" value="CUU26124.1"/>
    <property type="molecule type" value="Genomic_DNA"/>
</dbReference>
<reference evidence="3" key="1">
    <citation type="submission" date="2015-11" db="EMBL/GenBank/DDBJ databases">
        <authorList>
            <person name="Blom J."/>
        </authorList>
    </citation>
    <scope>NUCLEOTIDE SEQUENCE [LARGE SCALE GENOMIC DNA]</scope>
    <source>
        <plasmid evidence="3">pEM01</plasmid>
    </source>
</reference>
<keyword evidence="1" id="KW-0812">Transmembrane</keyword>
<keyword evidence="1" id="KW-1133">Transmembrane helix</keyword>
<protein>
    <submittedName>
        <fullName evidence="2">Putative membrane protein</fullName>
    </submittedName>
</protein>
<feature type="transmembrane region" description="Helical" evidence="1">
    <location>
        <begin position="6"/>
        <end position="24"/>
    </location>
</feature>